<evidence type="ECO:0000313" key="1">
    <source>
        <dbReference type="EMBL" id="RHB38581.1"/>
    </source>
</evidence>
<protein>
    <submittedName>
        <fullName evidence="1">Uncharacterized protein</fullName>
    </submittedName>
</protein>
<dbReference type="EMBL" id="QSGO01000001">
    <property type="protein sequence ID" value="RHB38581.1"/>
    <property type="molecule type" value="Genomic_DNA"/>
</dbReference>
<proteinExistence type="predicted"/>
<evidence type="ECO:0000313" key="2">
    <source>
        <dbReference type="Proteomes" id="UP000284379"/>
    </source>
</evidence>
<dbReference type="RefSeq" id="WP_122200743.1">
    <property type="nucleotide sequence ID" value="NZ_CABJFV010000001.1"/>
</dbReference>
<organism evidence="1 2">
    <name type="scientific">Bacteroides nordii</name>
    <dbReference type="NCBI Taxonomy" id="291645"/>
    <lineage>
        <taxon>Bacteria</taxon>
        <taxon>Pseudomonadati</taxon>
        <taxon>Bacteroidota</taxon>
        <taxon>Bacteroidia</taxon>
        <taxon>Bacteroidales</taxon>
        <taxon>Bacteroidaceae</taxon>
        <taxon>Bacteroides</taxon>
    </lineage>
</organism>
<reference evidence="1 2" key="1">
    <citation type="submission" date="2018-08" db="EMBL/GenBank/DDBJ databases">
        <title>A genome reference for cultivated species of the human gut microbiota.</title>
        <authorList>
            <person name="Zou Y."/>
            <person name="Xue W."/>
            <person name="Luo G."/>
        </authorList>
    </citation>
    <scope>NUCLEOTIDE SEQUENCE [LARGE SCALE GENOMIC DNA]</scope>
    <source>
        <strain evidence="1 2">AM40-30BH</strain>
    </source>
</reference>
<accession>A0A413VYE8</accession>
<comment type="caution">
    <text evidence="1">The sequence shown here is derived from an EMBL/GenBank/DDBJ whole genome shotgun (WGS) entry which is preliminary data.</text>
</comment>
<dbReference type="AlphaFoldDB" id="A0A413VYE8"/>
<sequence length="226" mass="26662">MNKICIAALFLFVFLVHLSAQIKELNPNNYESVSTDRLCLRLVNKSNDCMIFEFINKSDDSLYLFDSYLNEISILSKENLYDTKYLHRYDEKTKQCKISFLPLLPYLSVEYVDLTVIGEKRFVRKGQIIYHFSPIPPKGKLYISIPGTFFYSKKYVKDISLKSFSIFDKRIKFDDILKKECDQIIVEFAIYKNIDLLTSIDAYYLDEIRFNEQALSYEIFSILIDL</sequence>
<gene>
    <name evidence="1" type="ORF">DW888_01895</name>
</gene>
<dbReference type="Proteomes" id="UP000284379">
    <property type="component" value="Unassembled WGS sequence"/>
</dbReference>
<name>A0A413VYE8_9BACE</name>